<comment type="caution">
    <text evidence="2">The sequence shown here is derived from an EMBL/GenBank/DDBJ whole genome shotgun (WGS) entry which is preliminary data.</text>
</comment>
<feature type="region of interest" description="Disordered" evidence="1">
    <location>
        <begin position="26"/>
        <end position="53"/>
    </location>
</feature>
<accession>A0A834MKD6</accession>
<protein>
    <submittedName>
        <fullName evidence="2">Uncharacterized protein</fullName>
    </submittedName>
</protein>
<evidence type="ECO:0000313" key="3">
    <source>
        <dbReference type="Proteomes" id="UP000625711"/>
    </source>
</evidence>
<keyword evidence="3" id="KW-1185">Reference proteome</keyword>
<name>A0A834MKD6_RHYFE</name>
<sequence>MQLIFYFLGRRVDEKKRSTKYRDARLCSRNPSEGPEEEEEEEGGGGSCGGAFDVRAAPASYWNYVE</sequence>
<dbReference type="OrthoDB" id="10065579at2759"/>
<dbReference type="EMBL" id="JAACXV010000051">
    <property type="protein sequence ID" value="KAF7285571.1"/>
    <property type="molecule type" value="Genomic_DNA"/>
</dbReference>
<reference evidence="2" key="1">
    <citation type="submission" date="2020-08" db="EMBL/GenBank/DDBJ databases">
        <title>Genome sequencing and assembly of the red palm weevil Rhynchophorus ferrugineus.</title>
        <authorList>
            <person name="Dias G.B."/>
            <person name="Bergman C.M."/>
            <person name="Manee M."/>
        </authorList>
    </citation>
    <scope>NUCLEOTIDE SEQUENCE</scope>
    <source>
        <strain evidence="2">AA-2017</strain>
        <tissue evidence="2">Whole larva</tissue>
    </source>
</reference>
<proteinExistence type="predicted"/>
<evidence type="ECO:0000256" key="1">
    <source>
        <dbReference type="SAM" id="MobiDB-lite"/>
    </source>
</evidence>
<organism evidence="2 3">
    <name type="scientific">Rhynchophorus ferrugineus</name>
    <name type="common">Red palm weevil</name>
    <name type="synonym">Curculio ferrugineus</name>
    <dbReference type="NCBI Taxonomy" id="354439"/>
    <lineage>
        <taxon>Eukaryota</taxon>
        <taxon>Metazoa</taxon>
        <taxon>Ecdysozoa</taxon>
        <taxon>Arthropoda</taxon>
        <taxon>Hexapoda</taxon>
        <taxon>Insecta</taxon>
        <taxon>Pterygota</taxon>
        <taxon>Neoptera</taxon>
        <taxon>Endopterygota</taxon>
        <taxon>Coleoptera</taxon>
        <taxon>Polyphaga</taxon>
        <taxon>Cucujiformia</taxon>
        <taxon>Curculionidae</taxon>
        <taxon>Dryophthorinae</taxon>
        <taxon>Rhynchophorus</taxon>
    </lineage>
</organism>
<dbReference type="AlphaFoldDB" id="A0A834MKD6"/>
<evidence type="ECO:0000313" key="2">
    <source>
        <dbReference type="EMBL" id="KAF7285571.1"/>
    </source>
</evidence>
<dbReference type="Proteomes" id="UP000625711">
    <property type="component" value="Unassembled WGS sequence"/>
</dbReference>
<gene>
    <name evidence="2" type="ORF">GWI33_010481</name>
</gene>
<feature type="compositionally biased region" description="Acidic residues" evidence="1">
    <location>
        <begin position="34"/>
        <end position="43"/>
    </location>
</feature>